<evidence type="ECO:0000259" key="5">
    <source>
        <dbReference type="PROSITE" id="PS51767"/>
    </source>
</evidence>
<proteinExistence type="inferred from homology"/>
<dbReference type="CDD" id="cd05471">
    <property type="entry name" value="pepsin_like"/>
    <property type="match status" value="1"/>
</dbReference>
<feature type="active site" evidence="2">
    <location>
        <position position="104"/>
    </location>
</feature>
<reference evidence="6" key="1">
    <citation type="journal article" date="2023" name="BMC Genomics">
        <title>Chromosome-level genome assemblies of Cutaneotrichosporon spp. (Trichosporonales, Basidiomycota) reveal imbalanced evolution between nucleotide sequences and chromosome synteny.</title>
        <authorList>
            <person name="Kobayashi Y."/>
            <person name="Kayamori A."/>
            <person name="Aoki K."/>
            <person name="Shiwa Y."/>
            <person name="Matsutani M."/>
            <person name="Fujita N."/>
            <person name="Sugita T."/>
            <person name="Iwasaki W."/>
            <person name="Tanaka N."/>
            <person name="Takashima M."/>
        </authorList>
    </citation>
    <scope>NUCLEOTIDE SEQUENCE</scope>
    <source>
        <strain evidence="6">HIS019</strain>
    </source>
</reference>
<dbReference type="PANTHER" id="PTHR47966:SF51">
    <property type="entry name" value="BETA-SITE APP-CLEAVING ENZYME, ISOFORM A-RELATED"/>
    <property type="match status" value="1"/>
</dbReference>
<evidence type="ECO:0000256" key="1">
    <source>
        <dbReference type="ARBA" id="ARBA00007447"/>
    </source>
</evidence>
<dbReference type="GO" id="GO:0006508">
    <property type="term" value="P:proteolysis"/>
    <property type="evidence" value="ECO:0007669"/>
    <property type="project" value="InterPro"/>
</dbReference>
<dbReference type="InterPro" id="IPR034164">
    <property type="entry name" value="Pepsin-like_dom"/>
</dbReference>
<sequence>MLPALLFTVAVSAAAGPMAGRDARTLPIRAAATDEHSTDPAARLAWFHDEADRARLKYADHLHLNVDHIKASRKRAVQLKNWGDSYSVQIDIGTPPQTFDAFVDTGSSDLWVVAQCQDSRECGMSKPFVPANSTSYQGTGQLFNITYLKGETLGEWAADVVAIDGVGIRTMFGVADYVTAWGSQQSALMGFALVNSSMGGETTWWQAASEQWTDKRWGMYLARTANWTDAQFNPSVNGGELTFGGVDQSKMASEPTYYQVGPNATAGGVRLWTIVSQGLALHGSVVTPSTVSATTDSGTSLIMGPDADVRRFYEAINTNVVAFSDGSYVYECGPGGNINASFVFGSPDAPDFGQPMRFNIWDGDLVSFSGTRDDFASSGMQLPSFMKGERYCIGNIVGWNDPTVKDSWVVGSPFLRNVYSIYQAEPVRHGFAPLTPEADVKYGEAYDPIQSGTGGGGGNSPDSPDVGGGNGPADGPGTTVMPSGATAVPNSAGRLDVSALLVMSAILIFA</sequence>
<dbReference type="KEGG" id="ccac:CcaHIS019_0500840"/>
<dbReference type="GeneID" id="85496326"/>
<evidence type="ECO:0000313" key="7">
    <source>
        <dbReference type="Proteomes" id="UP001233271"/>
    </source>
</evidence>
<dbReference type="InterPro" id="IPR001461">
    <property type="entry name" value="Aspartic_peptidase_A1"/>
</dbReference>
<dbReference type="Gene3D" id="2.40.70.10">
    <property type="entry name" value="Acid Proteases"/>
    <property type="match status" value="2"/>
</dbReference>
<evidence type="ECO:0000313" key="6">
    <source>
        <dbReference type="EMBL" id="BEI92456.1"/>
    </source>
</evidence>
<dbReference type="PRINTS" id="PR00792">
    <property type="entry name" value="PEPSIN"/>
</dbReference>
<dbReference type="SUPFAM" id="SSF50630">
    <property type="entry name" value="Acid proteases"/>
    <property type="match status" value="1"/>
</dbReference>
<dbReference type="EMBL" id="AP028216">
    <property type="protein sequence ID" value="BEI92456.1"/>
    <property type="molecule type" value="Genomic_DNA"/>
</dbReference>
<feature type="domain" description="Peptidase A1" evidence="5">
    <location>
        <begin position="86"/>
        <end position="432"/>
    </location>
</feature>
<name>A0AA48L5R1_9TREE</name>
<evidence type="ECO:0000256" key="2">
    <source>
        <dbReference type="PIRSR" id="PIRSR601461-1"/>
    </source>
</evidence>
<keyword evidence="7" id="KW-1185">Reference proteome</keyword>
<comment type="similarity">
    <text evidence="1">Belongs to the peptidase A1 family.</text>
</comment>
<feature type="region of interest" description="Disordered" evidence="3">
    <location>
        <begin position="445"/>
        <end position="485"/>
    </location>
</feature>
<dbReference type="RefSeq" id="XP_060457721.1">
    <property type="nucleotide sequence ID" value="XM_060601204.1"/>
</dbReference>
<dbReference type="GO" id="GO:0004190">
    <property type="term" value="F:aspartic-type endopeptidase activity"/>
    <property type="evidence" value="ECO:0007669"/>
    <property type="project" value="InterPro"/>
</dbReference>
<dbReference type="InterPro" id="IPR021109">
    <property type="entry name" value="Peptidase_aspartic_dom_sf"/>
</dbReference>
<dbReference type="InterPro" id="IPR033121">
    <property type="entry name" value="PEPTIDASE_A1"/>
</dbReference>
<dbReference type="PROSITE" id="PS51767">
    <property type="entry name" value="PEPTIDASE_A1"/>
    <property type="match status" value="1"/>
</dbReference>
<dbReference type="PANTHER" id="PTHR47966">
    <property type="entry name" value="BETA-SITE APP-CLEAVING ENZYME, ISOFORM A-RELATED"/>
    <property type="match status" value="1"/>
</dbReference>
<dbReference type="Proteomes" id="UP001233271">
    <property type="component" value="Chromosome 5"/>
</dbReference>
<dbReference type="Pfam" id="PF00026">
    <property type="entry name" value="Asp"/>
    <property type="match status" value="1"/>
</dbReference>
<accession>A0AA48L5R1</accession>
<gene>
    <name evidence="6" type="ORF">CcaverHIS019_0500840</name>
</gene>
<organism evidence="6 7">
    <name type="scientific">Cutaneotrichosporon cavernicola</name>
    <dbReference type="NCBI Taxonomy" id="279322"/>
    <lineage>
        <taxon>Eukaryota</taxon>
        <taxon>Fungi</taxon>
        <taxon>Dikarya</taxon>
        <taxon>Basidiomycota</taxon>
        <taxon>Agaricomycotina</taxon>
        <taxon>Tremellomycetes</taxon>
        <taxon>Trichosporonales</taxon>
        <taxon>Trichosporonaceae</taxon>
        <taxon>Cutaneotrichosporon</taxon>
    </lineage>
</organism>
<evidence type="ECO:0000256" key="4">
    <source>
        <dbReference type="SAM" id="SignalP"/>
    </source>
</evidence>
<keyword evidence="4" id="KW-0732">Signal</keyword>
<feature type="signal peptide" evidence="4">
    <location>
        <begin position="1"/>
        <end position="15"/>
    </location>
</feature>
<protein>
    <recommendedName>
        <fullName evidence="5">Peptidase A1 domain-containing protein</fullName>
    </recommendedName>
</protein>
<dbReference type="AlphaFoldDB" id="A0AA48L5R1"/>
<feature type="active site" evidence="2">
    <location>
        <position position="296"/>
    </location>
</feature>
<evidence type="ECO:0000256" key="3">
    <source>
        <dbReference type="SAM" id="MobiDB-lite"/>
    </source>
</evidence>
<feature type="chain" id="PRO_5041420702" description="Peptidase A1 domain-containing protein" evidence="4">
    <location>
        <begin position="16"/>
        <end position="510"/>
    </location>
</feature>